<protein>
    <recommendedName>
        <fullName evidence="5">Starch synthase catalytic domain-containing protein</fullName>
    </recommendedName>
</protein>
<dbReference type="STRING" id="52838.A0A4S8JR35"/>
<feature type="domain" description="Starch synthase catalytic" evidence="5">
    <location>
        <begin position="5"/>
        <end position="38"/>
    </location>
</feature>
<comment type="caution">
    <text evidence="6">The sequence shown here is derived from an EMBL/GenBank/DDBJ whole genome shotgun (WGS) entry which is preliminary data.</text>
</comment>
<dbReference type="Proteomes" id="UP000317650">
    <property type="component" value="Chromosome 1"/>
</dbReference>
<dbReference type="GO" id="GO:0016757">
    <property type="term" value="F:glycosyltransferase activity"/>
    <property type="evidence" value="ECO:0007669"/>
    <property type="project" value="UniProtKB-KW"/>
</dbReference>
<evidence type="ECO:0000256" key="2">
    <source>
        <dbReference type="ARBA" id="ARBA00022676"/>
    </source>
</evidence>
<evidence type="ECO:0000256" key="1">
    <source>
        <dbReference type="ARBA" id="ARBA00004727"/>
    </source>
</evidence>
<evidence type="ECO:0000259" key="5">
    <source>
        <dbReference type="Pfam" id="PF08323"/>
    </source>
</evidence>
<sequence length="63" mass="6942">MDCCGLGDVVGELPKALARRGHRVMVVAPKYGNYAEPKGVGVLKKDILKRMVFLCRAAVEFQH</sequence>
<evidence type="ECO:0000256" key="4">
    <source>
        <dbReference type="ARBA" id="ARBA00022922"/>
    </source>
</evidence>
<gene>
    <name evidence="6" type="ORF">C4D60_Mb01t27210</name>
</gene>
<dbReference type="Gene3D" id="3.40.50.2000">
    <property type="entry name" value="Glycogen Phosphorylase B"/>
    <property type="match status" value="1"/>
</dbReference>
<accession>A0A4S8JR35</accession>
<evidence type="ECO:0000313" key="6">
    <source>
        <dbReference type="EMBL" id="THU64510.1"/>
    </source>
</evidence>
<dbReference type="PANTHER" id="PTHR45825:SF2">
    <property type="entry name" value="STARCH SYNTHASE 2, CHLOROPLASTIC_AMYLOPLASTIC"/>
    <property type="match status" value="1"/>
</dbReference>
<keyword evidence="7" id="KW-1185">Reference proteome</keyword>
<reference evidence="6 7" key="1">
    <citation type="journal article" date="2019" name="Nat. Plants">
        <title>Genome sequencing of Musa balbisiana reveals subgenome evolution and function divergence in polyploid bananas.</title>
        <authorList>
            <person name="Yao X."/>
        </authorList>
    </citation>
    <scope>NUCLEOTIDE SEQUENCE [LARGE SCALE GENOMIC DNA]</scope>
    <source>
        <strain evidence="7">cv. DH-PKW</strain>
        <tissue evidence="6">Leaves</tissue>
    </source>
</reference>
<keyword evidence="4" id="KW-0750">Starch biosynthesis</keyword>
<comment type="pathway">
    <text evidence="1">Glycan biosynthesis; starch biosynthesis.</text>
</comment>
<dbReference type="PANTHER" id="PTHR45825">
    <property type="entry name" value="GRANULE-BOUND STARCH SYNTHASE 1, CHLOROPLASTIC/AMYLOPLASTIC"/>
    <property type="match status" value="1"/>
</dbReference>
<keyword evidence="2" id="KW-0328">Glycosyltransferase</keyword>
<dbReference type="GO" id="GO:0019252">
    <property type="term" value="P:starch biosynthetic process"/>
    <property type="evidence" value="ECO:0007669"/>
    <property type="project" value="UniProtKB-UniPathway"/>
</dbReference>
<evidence type="ECO:0000313" key="7">
    <source>
        <dbReference type="Proteomes" id="UP000317650"/>
    </source>
</evidence>
<dbReference type="InterPro" id="IPR013534">
    <property type="entry name" value="Starch_synth_cat_dom"/>
</dbReference>
<dbReference type="EMBL" id="PYDT01000004">
    <property type="protein sequence ID" value="THU64510.1"/>
    <property type="molecule type" value="Genomic_DNA"/>
</dbReference>
<organism evidence="6 7">
    <name type="scientific">Musa balbisiana</name>
    <name type="common">Banana</name>
    <dbReference type="NCBI Taxonomy" id="52838"/>
    <lineage>
        <taxon>Eukaryota</taxon>
        <taxon>Viridiplantae</taxon>
        <taxon>Streptophyta</taxon>
        <taxon>Embryophyta</taxon>
        <taxon>Tracheophyta</taxon>
        <taxon>Spermatophyta</taxon>
        <taxon>Magnoliopsida</taxon>
        <taxon>Liliopsida</taxon>
        <taxon>Zingiberales</taxon>
        <taxon>Musaceae</taxon>
        <taxon>Musa</taxon>
    </lineage>
</organism>
<keyword evidence="3" id="KW-0808">Transferase</keyword>
<name>A0A4S8JR35_MUSBA</name>
<dbReference type="SUPFAM" id="SSF53756">
    <property type="entry name" value="UDP-Glycosyltransferase/glycogen phosphorylase"/>
    <property type="match status" value="1"/>
</dbReference>
<dbReference type="Pfam" id="PF08323">
    <property type="entry name" value="Glyco_transf_5"/>
    <property type="match status" value="1"/>
</dbReference>
<dbReference type="AlphaFoldDB" id="A0A4S8JR35"/>
<evidence type="ECO:0000256" key="3">
    <source>
        <dbReference type="ARBA" id="ARBA00022679"/>
    </source>
</evidence>
<proteinExistence type="predicted"/>
<dbReference type="UniPathway" id="UPA00152"/>